<dbReference type="AlphaFoldDB" id="A0A5B6VVJ8"/>
<proteinExistence type="predicted"/>
<evidence type="ECO:0000313" key="1">
    <source>
        <dbReference type="EMBL" id="KAA3473539.1"/>
    </source>
</evidence>
<gene>
    <name evidence="1" type="ORF">EPI10_023905</name>
</gene>
<reference evidence="1" key="1">
    <citation type="submission" date="2019-08" db="EMBL/GenBank/DDBJ databases">
        <authorList>
            <person name="Liu F."/>
        </authorList>
    </citation>
    <scope>NUCLEOTIDE SEQUENCE [LARGE SCALE GENOMIC DNA]</scope>
    <source>
        <strain evidence="1">PA1801</strain>
        <tissue evidence="1">Leaf</tissue>
    </source>
</reference>
<name>A0A5B6VVJ8_9ROSI</name>
<sequence length="63" mass="6964">MIDYHLGKANVVANTLSRKSLFALKEMNTHLSLGGDGSIIAKLRARLSCKKDDPKLLAKRELI</sequence>
<dbReference type="OrthoDB" id="1000587at2759"/>
<evidence type="ECO:0000313" key="2">
    <source>
        <dbReference type="Proteomes" id="UP000325315"/>
    </source>
</evidence>
<keyword evidence="2" id="KW-1185">Reference proteome</keyword>
<comment type="caution">
    <text evidence="1">The sequence shown here is derived from an EMBL/GenBank/DDBJ whole genome shotgun (WGS) entry which is preliminary data.</text>
</comment>
<dbReference type="EMBL" id="SMMG02000005">
    <property type="protein sequence ID" value="KAA3473539.1"/>
    <property type="molecule type" value="Genomic_DNA"/>
</dbReference>
<dbReference type="Proteomes" id="UP000325315">
    <property type="component" value="Unassembled WGS sequence"/>
</dbReference>
<organism evidence="1 2">
    <name type="scientific">Gossypium australe</name>
    <dbReference type="NCBI Taxonomy" id="47621"/>
    <lineage>
        <taxon>Eukaryota</taxon>
        <taxon>Viridiplantae</taxon>
        <taxon>Streptophyta</taxon>
        <taxon>Embryophyta</taxon>
        <taxon>Tracheophyta</taxon>
        <taxon>Spermatophyta</taxon>
        <taxon>Magnoliopsida</taxon>
        <taxon>eudicotyledons</taxon>
        <taxon>Gunneridae</taxon>
        <taxon>Pentapetalae</taxon>
        <taxon>rosids</taxon>
        <taxon>malvids</taxon>
        <taxon>Malvales</taxon>
        <taxon>Malvaceae</taxon>
        <taxon>Malvoideae</taxon>
        <taxon>Gossypium</taxon>
    </lineage>
</organism>
<protein>
    <submittedName>
        <fullName evidence="1">Integrase</fullName>
    </submittedName>
</protein>
<accession>A0A5B6VVJ8</accession>